<evidence type="ECO:0000313" key="2">
    <source>
        <dbReference type="Proteomes" id="UP000199594"/>
    </source>
</evidence>
<reference evidence="1 2" key="1">
    <citation type="submission" date="2016-10" db="EMBL/GenBank/DDBJ databases">
        <authorList>
            <person name="de Groot N.N."/>
        </authorList>
    </citation>
    <scope>NUCLEOTIDE SEQUENCE [LARGE SCALE GENOMIC DNA]</scope>
    <source>
        <strain evidence="1 2">CGMCC 1.6493</strain>
    </source>
</reference>
<protein>
    <submittedName>
        <fullName evidence="1">Coenzyme PQQ synthesis protein D (PqqD)</fullName>
    </submittedName>
</protein>
<accession>A0A1I7BE46</accession>
<dbReference type="Gene3D" id="1.10.10.1150">
    <property type="entry name" value="Coenzyme PQQ synthesis protein D (PqqD)"/>
    <property type="match status" value="1"/>
</dbReference>
<organism evidence="1 2">
    <name type="scientific">Halomonas saccharevitans</name>
    <dbReference type="NCBI Taxonomy" id="416872"/>
    <lineage>
        <taxon>Bacteria</taxon>
        <taxon>Pseudomonadati</taxon>
        <taxon>Pseudomonadota</taxon>
        <taxon>Gammaproteobacteria</taxon>
        <taxon>Oceanospirillales</taxon>
        <taxon>Halomonadaceae</taxon>
        <taxon>Halomonas</taxon>
    </lineage>
</organism>
<dbReference type="RefSeq" id="WP_175535095.1">
    <property type="nucleotide sequence ID" value="NZ_FPAQ01000025.1"/>
</dbReference>
<dbReference type="InterPro" id="IPR008792">
    <property type="entry name" value="PQQD"/>
</dbReference>
<dbReference type="InterPro" id="IPR041881">
    <property type="entry name" value="PqqD_sf"/>
</dbReference>
<proteinExistence type="predicted"/>
<sequence length="94" mass="10546">MKIDINCTVRRNPDILTAVIDDEIVMMSADQGQYFGLSNIGAHIWNMTEDPISVEELIAMLCQSYDVSAQTCKDDTLPFLNNMIDSGLMEVICR</sequence>
<evidence type="ECO:0000313" key="1">
    <source>
        <dbReference type="EMBL" id="SFT85437.1"/>
    </source>
</evidence>
<dbReference type="AlphaFoldDB" id="A0A1I7BE46"/>
<name>A0A1I7BE46_9GAMM</name>
<dbReference type="Pfam" id="PF05402">
    <property type="entry name" value="PqqD"/>
    <property type="match status" value="1"/>
</dbReference>
<gene>
    <name evidence="1" type="ORF">SAMN04487956_12546</name>
</gene>
<dbReference type="EMBL" id="FPAQ01000025">
    <property type="protein sequence ID" value="SFT85437.1"/>
    <property type="molecule type" value="Genomic_DNA"/>
</dbReference>
<dbReference type="Proteomes" id="UP000199594">
    <property type="component" value="Unassembled WGS sequence"/>
</dbReference>